<evidence type="ECO:0000313" key="4">
    <source>
        <dbReference type="Proteomes" id="UP000019112"/>
    </source>
</evidence>
<proteinExistence type="predicted"/>
<dbReference type="EMBL" id="AWTR02000062">
    <property type="protein sequence ID" value="ETZ07140.1"/>
    <property type="molecule type" value="Genomic_DNA"/>
</dbReference>
<accession>W6TGT9</accession>
<dbReference type="eggNOG" id="COG0250">
    <property type="taxonomic scope" value="Bacteria"/>
</dbReference>
<dbReference type="SUPFAM" id="SSF82679">
    <property type="entry name" value="N-utilization substance G protein NusG, N-terminal domain"/>
    <property type="match status" value="1"/>
</dbReference>
<name>W6TGT9_HOLOB</name>
<comment type="caution">
    <text evidence="3">The sequence shown here is derived from an EMBL/GenBank/DDBJ whole genome shotgun (WGS) entry which is preliminary data.</text>
</comment>
<dbReference type="InterPro" id="IPR036735">
    <property type="entry name" value="NGN_dom_sf"/>
</dbReference>
<evidence type="ECO:0000256" key="1">
    <source>
        <dbReference type="ARBA" id="ARBA00023163"/>
    </source>
</evidence>
<dbReference type="Pfam" id="PF02357">
    <property type="entry name" value="NusG"/>
    <property type="match status" value="1"/>
</dbReference>
<dbReference type="GO" id="GO:0006354">
    <property type="term" value="P:DNA-templated transcription elongation"/>
    <property type="evidence" value="ECO:0007669"/>
    <property type="project" value="InterPro"/>
</dbReference>
<protein>
    <submittedName>
        <fullName evidence="3">Transcriptional activator RfaH</fullName>
    </submittedName>
</protein>
<dbReference type="Proteomes" id="UP000019112">
    <property type="component" value="Unassembled WGS sequence"/>
</dbReference>
<dbReference type="STRING" id="1399147.P618_200683"/>
<dbReference type="InterPro" id="IPR006645">
    <property type="entry name" value="NGN-like_dom"/>
</dbReference>
<keyword evidence="1" id="KW-0804">Transcription</keyword>
<dbReference type="AlphaFoldDB" id="W6TGT9"/>
<feature type="domain" description="NusG-like N-terminal" evidence="2">
    <location>
        <begin position="4"/>
        <end position="93"/>
    </location>
</feature>
<keyword evidence="4" id="KW-1185">Reference proteome</keyword>
<gene>
    <name evidence="3" type="ORF">P618_200683</name>
</gene>
<reference evidence="3 4" key="1">
    <citation type="journal article" date="2014" name="FEMS Microbiol. Lett.">
        <title>Draft genome sequences of three Holospora species (Holospora obtusa, Holospora undulata, and Holospora elegans), endonuclear symbiotic bacteria of the ciliate Paramecium caudatum.</title>
        <authorList>
            <person name="Dohra H."/>
            <person name="Tanaka K."/>
            <person name="Suzuki T."/>
            <person name="Fujishima M."/>
            <person name="Suzuki H."/>
        </authorList>
    </citation>
    <scope>NUCLEOTIDE SEQUENCE [LARGE SCALE GENOMIC DNA]</scope>
    <source>
        <strain evidence="3 4">F1</strain>
    </source>
</reference>
<dbReference type="Gene3D" id="3.30.70.940">
    <property type="entry name" value="NusG, N-terminal domain"/>
    <property type="match status" value="1"/>
</dbReference>
<evidence type="ECO:0000313" key="3">
    <source>
        <dbReference type="EMBL" id="ETZ07140.1"/>
    </source>
</evidence>
<sequence length="124" mass="14176">MITWCVAHTQPLKKLVAQQHLLDQGYEVYMPRFKKTVRYARKVEEKLVPLFPRYICIGMDLDSARWRSVNSARAVSHLLMSYDLNTAKVPTRILEDLRVGEIGDGIVPVASLVNFVKGEKMCVL</sequence>
<evidence type="ECO:0000259" key="2">
    <source>
        <dbReference type="Pfam" id="PF02357"/>
    </source>
</evidence>
<dbReference type="RefSeq" id="WP_021827579.1">
    <property type="nucleotide sequence ID" value="NZ_AWTR02000062.1"/>
</dbReference>
<organism evidence="3 4">
    <name type="scientific">Holospora obtusa F1</name>
    <dbReference type="NCBI Taxonomy" id="1399147"/>
    <lineage>
        <taxon>Bacteria</taxon>
        <taxon>Pseudomonadati</taxon>
        <taxon>Pseudomonadota</taxon>
        <taxon>Alphaproteobacteria</taxon>
        <taxon>Holosporales</taxon>
        <taxon>Holosporaceae</taxon>
        <taxon>Holospora</taxon>
    </lineage>
</organism>